<keyword evidence="3" id="KW-1185">Reference proteome</keyword>
<feature type="transmembrane region" description="Helical" evidence="1">
    <location>
        <begin position="76"/>
        <end position="98"/>
    </location>
</feature>
<evidence type="ECO:0000313" key="3">
    <source>
        <dbReference type="Proteomes" id="UP000220102"/>
    </source>
</evidence>
<keyword evidence="1" id="KW-0472">Membrane</keyword>
<dbReference type="Pfam" id="PF04143">
    <property type="entry name" value="Sulf_transp"/>
    <property type="match status" value="1"/>
</dbReference>
<dbReference type="InterPro" id="IPR007272">
    <property type="entry name" value="Sulf_transp_TsuA/YedE"/>
</dbReference>
<gene>
    <name evidence="2" type="ORF">CRI94_03085</name>
</gene>
<dbReference type="Proteomes" id="UP000220102">
    <property type="component" value="Unassembled WGS sequence"/>
</dbReference>
<evidence type="ECO:0000256" key="1">
    <source>
        <dbReference type="SAM" id="Phobius"/>
    </source>
</evidence>
<organism evidence="2 3">
    <name type="scientific">Longibacter salinarum</name>
    <dbReference type="NCBI Taxonomy" id="1850348"/>
    <lineage>
        <taxon>Bacteria</taxon>
        <taxon>Pseudomonadati</taxon>
        <taxon>Rhodothermota</taxon>
        <taxon>Rhodothermia</taxon>
        <taxon>Rhodothermales</taxon>
        <taxon>Salisaetaceae</taxon>
        <taxon>Longibacter</taxon>
    </lineage>
</organism>
<reference evidence="2 3" key="1">
    <citation type="submission" date="2017-10" db="EMBL/GenBank/DDBJ databases">
        <title>Draft genome of Longibacter Salinarum.</title>
        <authorList>
            <person name="Goh K.M."/>
            <person name="Shamsir M.S."/>
            <person name="Lim S.W."/>
        </authorList>
    </citation>
    <scope>NUCLEOTIDE SEQUENCE [LARGE SCALE GENOMIC DNA]</scope>
    <source>
        <strain evidence="2 3">KCTC 52045</strain>
    </source>
</reference>
<dbReference type="AlphaFoldDB" id="A0A2A8D3S2"/>
<comment type="caution">
    <text evidence="2">The sequence shown here is derived from an EMBL/GenBank/DDBJ whole genome shotgun (WGS) entry which is preliminary data.</text>
</comment>
<feature type="transmembrane region" description="Helical" evidence="1">
    <location>
        <begin position="32"/>
        <end position="49"/>
    </location>
</feature>
<dbReference type="OrthoDB" id="9790409at2"/>
<sequence length="130" mass="13939">MGIVFGIVLIFSEVVSWFRIQEMFRFQSFHMYGIIGSAVAVAAVSIQVLKRTNARTIRGETITISDKPWNKGTNQLLGGIVFGLGWGLLGACPGPIYALIGAGITPLIVGLFAALLGALTYGHLKPKLPH</sequence>
<proteinExistence type="predicted"/>
<name>A0A2A8D3S2_9BACT</name>
<feature type="transmembrane region" description="Helical" evidence="1">
    <location>
        <begin position="104"/>
        <end position="124"/>
    </location>
</feature>
<keyword evidence="1" id="KW-0812">Transmembrane</keyword>
<accession>A0A2A8D3S2</accession>
<evidence type="ECO:0000313" key="2">
    <source>
        <dbReference type="EMBL" id="PEN15278.1"/>
    </source>
</evidence>
<dbReference type="EMBL" id="PDEQ01000001">
    <property type="protein sequence ID" value="PEN15278.1"/>
    <property type="molecule type" value="Genomic_DNA"/>
</dbReference>
<protein>
    <submittedName>
        <fullName evidence="2">Transporter</fullName>
    </submittedName>
</protein>
<keyword evidence="1" id="KW-1133">Transmembrane helix</keyword>